<keyword evidence="2" id="KW-1185">Reference proteome</keyword>
<sequence>MDSKQQAQQGADDDLAERIVRHEWEQFQQTDNEGGRANCQGNWPIFHQMRLSQFLTWTPPLRRSYARDLDRADQIGRNLVTEKYGRMMVSTAPEDYQRSIEPFIPALSQPRIENQEQVIAQQVAWADDFRQRYPKLGREMRLLTTAEDTSEDTSFETYLRGELGTYSDNTFSLYRVFVQNLKAQGRNLTEETIRNTVLLDGFAGLDEAEAQQR</sequence>
<reference evidence="1 2" key="1">
    <citation type="submission" date="2017-10" db="EMBL/GenBank/DDBJ databases">
        <title>Bifidobacterium xylocopum sp. nov. and Bifidobacterium aemilianum sp. nov., from the carpenter bee (Xylocopa violacea) digestive tract.</title>
        <authorList>
            <person name="Alberoni D."/>
            <person name="Baffoni L."/>
            <person name="Di Gioia D."/>
            <person name="Gaggia F."/>
            <person name="Biavati B."/>
        </authorList>
    </citation>
    <scope>NUCLEOTIDE SEQUENCE [LARGE SCALE GENOMIC DNA]</scope>
    <source>
        <strain evidence="1 2">XV10</strain>
    </source>
</reference>
<evidence type="ECO:0000313" key="1">
    <source>
        <dbReference type="EMBL" id="RBP97619.1"/>
    </source>
</evidence>
<dbReference type="Pfam" id="PF13526">
    <property type="entry name" value="DUF4125"/>
    <property type="match status" value="1"/>
</dbReference>
<name>A0A366K7H1_9BIFI</name>
<evidence type="ECO:0008006" key="3">
    <source>
        <dbReference type="Google" id="ProtNLM"/>
    </source>
</evidence>
<protein>
    <recommendedName>
        <fullName evidence="3">DUF4125 domain-containing protein</fullName>
    </recommendedName>
</protein>
<dbReference type="EMBL" id="PDCG01000005">
    <property type="protein sequence ID" value="RBP97619.1"/>
    <property type="molecule type" value="Genomic_DNA"/>
</dbReference>
<gene>
    <name evidence="1" type="ORF">CRD60_05780</name>
</gene>
<evidence type="ECO:0000313" key="2">
    <source>
        <dbReference type="Proteomes" id="UP000252530"/>
    </source>
</evidence>
<organism evidence="1 2">
    <name type="scientific">Bifidobacterium aemilianum</name>
    <dbReference type="NCBI Taxonomy" id="2493120"/>
    <lineage>
        <taxon>Bacteria</taxon>
        <taxon>Bacillati</taxon>
        <taxon>Actinomycetota</taxon>
        <taxon>Actinomycetes</taxon>
        <taxon>Bifidobacteriales</taxon>
        <taxon>Bifidobacteriaceae</taxon>
        <taxon>Bifidobacterium</taxon>
    </lineage>
</organism>
<proteinExistence type="predicted"/>
<dbReference type="Proteomes" id="UP000252530">
    <property type="component" value="Unassembled WGS sequence"/>
</dbReference>
<dbReference type="AlphaFoldDB" id="A0A366K7H1"/>
<accession>A0A366K7H1</accession>
<dbReference type="OrthoDB" id="5387164at2"/>
<comment type="caution">
    <text evidence="1">The sequence shown here is derived from an EMBL/GenBank/DDBJ whole genome shotgun (WGS) entry which is preliminary data.</text>
</comment>
<dbReference type="InterPro" id="IPR025191">
    <property type="entry name" value="DUF4125"/>
</dbReference>